<dbReference type="NCBIfam" id="NF001750">
    <property type="entry name" value="PRK00476.1"/>
    <property type="match status" value="1"/>
</dbReference>
<accession>G3BFA3</accession>
<dbReference type="Proteomes" id="UP000000707">
    <property type="component" value="Unassembled WGS sequence"/>
</dbReference>
<dbReference type="GO" id="GO:0006422">
    <property type="term" value="P:aspartyl-tRNA aminoacylation"/>
    <property type="evidence" value="ECO:0007669"/>
    <property type="project" value="TreeGrafter"/>
</dbReference>
<dbReference type="InterPro" id="IPR012340">
    <property type="entry name" value="NA-bd_OB-fold"/>
</dbReference>
<dbReference type="InterPro" id="IPR002312">
    <property type="entry name" value="Asp/Asn-tRNA-synth_IIb"/>
</dbReference>
<dbReference type="InterPro" id="IPR006195">
    <property type="entry name" value="aa-tRNA-synth_II"/>
</dbReference>
<keyword evidence="9" id="KW-1185">Reference proteome</keyword>
<dbReference type="KEGG" id="cten:18246217"/>
<reference evidence="8 9" key="1">
    <citation type="journal article" date="2011" name="Proc. Natl. Acad. Sci. U.S.A.">
        <title>Comparative genomics of xylose-fermenting fungi for enhanced biofuel production.</title>
        <authorList>
            <person name="Wohlbach D.J."/>
            <person name="Kuo A."/>
            <person name="Sato T.K."/>
            <person name="Potts K.M."/>
            <person name="Salamov A.A."/>
            <person name="LaButti K.M."/>
            <person name="Sun H."/>
            <person name="Clum A."/>
            <person name="Pangilinan J.L."/>
            <person name="Lindquist E.A."/>
            <person name="Lucas S."/>
            <person name="Lapidus A."/>
            <person name="Jin M."/>
            <person name="Gunawan C."/>
            <person name="Balan V."/>
            <person name="Dale B.E."/>
            <person name="Jeffries T.W."/>
            <person name="Zinkel R."/>
            <person name="Barry K.W."/>
            <person name="Grigoriev I.V."/>
            <person name="Gasch A.P."/>
        </authorList>
    </citation>
    <scope>NUCLEOTIDE SEQUENCE [LARGE SCALE GENOMIC DNA]</scope>
    <source>
        <strain evidence="9">ATCC 10573 / BCRC 21748 / CBS 615 / JCM 9827 / NBRC 10315 / NRRL Y-1498 / VKM Y-70</strain>
    </source>
</reference>
<keyword evidence="6" id="KW-0030">Aminoacyl-tRNA synthetase</keyword>
<evidence type="ECO:0000256" key="2">
    <source>
        <dbReference type="ARBA" id="ARBA00022598"/>
    </source>
</evidence>
<dbReference type="OrthoDB" id="439710at2759"/>
<evidence type="ECO:0000313" key="8">
    <source>
        <dbReference type="EMBL" id="EGV60008.1"/>
    </source>
</evidence>
<dbReference type="AlphaFoldDB" id="G3BFA3"/>
<name>G3BFA3_CANTC</name>
<organism evidence="9">
    <name type="scientific">Candida tenuis (strain ATCC 10573 / BCRC 21748 / CBS 615 / JCM 9827 / NBRC 10315 / NRRL Y-1498 / VKM Y-70)</name>
    <name type="common">Yeast</name>
    <name type="synonym">Yamadazyma tenuis</name>
    <dbReference type="NCBI Taxonomy" id="590646"/>
    <lineage>
        <taxon>Eukaryota</taxon>
        <taxon>Fungi</taxon>
        <taxon>Dikarya</taxon>
        <taxon>Ascomycota</taxon>
        <taxon>Saccharomycotina</taxon>
        <taxon>Pichiomycetes</taxon>
        <taxon>Debaryomycetaceae</taxon>
        <taxon>Yamadazyma</taxon>
    </lineage>
</organism>
<dbReference type="InterPro" id="IPR004365">
    <property type="entry name" value="NA-bd_OB_tRNA"/>
</dbReference>
<evidence type="ECO:0000256" key="5">
    <source>
        <dbReference type="ARBA" id="ARBA00022917"/>
    </source>
</evidence>
<dbReference type="PRINTS" id="PR01042">
    <property type="entry name" value="TRNASYNTHASP"/>
</dbReference>
<dbReference type="SUPFAM" id="SSF50249">
    <property type="entry name" value="Nucleic acid-binding proteins"/>
    <property type="match status" value="1"/>
</dbReference>
<keyword evidence="4" id="KW-0067">ATP-binding</keyword>
<dbReference type="InterPro" id="IPR004115">
    <property type="entry name" value="GAD-like_sf"/>
</dbReference>
<dbReference type="InterPro" id="IPR004364">
    <property type="entry name" value="Aa-tRNA-synt_II"/>
</dbReference>
<dbReference type="GO" id="GO:0003676">
    <property type="term" value="F:nucleic acid binding"/>
    <property type="evidence" value="ECO:0007669"/>
    <property type="project" value="InterPro"/>
</dbReference>
<keyword evidence="2" id="KW-0436">Ligase</keyword>
<dbReference type="Pfam" id="PF00152">
    <property type="entry name" value="tRNA-synt_2"/>
    <property type="match status" value="1"/>
</dbReference>
<keyword evidence="5" id="KW-0648">Protein biosynthesis</keyword>
<gene>
    <name evidence="8" type="ORF">CANTEDRAFT_110717</name>
</gene>
<evidence type="ECO:0000259" key="7">
    <source>
        <dbReference type="PROSITE" id="PS50862"/>
    </source>
</evidence>
<dbReference type="PANTHER" id="PTHR22594">
    <property type="entry name" value="ASPARTYL/LYSYL-TRNA SYNTHETASE"/>
    <property type="match status" value="1"/>
</dbReference>
<dbReference type="PANTHER" id="PTHR22594:SF5">
    <property type="entry name" value="ASPARTATE--TRNA LIGASE, MITOCHONDRIAL"/>
    <property type="match status" value="1"/>
</dbReference>
<dbReference type="EMBL" id="GL996528">
    <property type="protein sequence ID" value="EGV60008.1"/>
    <property type="molecule type" value="Genomic_DNA"/>
</dbReference>
<dbReference type="eggNOG" id="KOG2411">
    <property type="taxonomic scope" value="Eukaryota"/>
</dbReference>
<evidence type="ECO:0000256" key="6">
    <source>
        <dbReference type="ARBA" id="ARBA00023146"/>
    </source>
</evidence>
<dbReference type="STRING" id="590646.G3BFA3"/>
<proteinExistence type="inferred from homology"/>
<evidence type="ECO:0000256" key="4">
    <source>
        <dbReference type="ARBA" id="ARBA00022840"/>
    </source>
</evidence>
<evidence type="ECO:0000256" key="1">
    <source>
        <dbReference type="ARBA" id="ARBA00006303"/>
    </source>
</evidence>
<sequence>MRNWATAKRFPRTIRYPSPNPVSLQWTRSYSTEFPPKEVTVQKFTFPLASHSVKHISNNLDKFLQGNPVTLNGHLNRRPRLMAKHAFAELRDSNGDTIQMMLAHGVTPEKYFGVVEKSIPEESISVSGKVQLKQSRSGEREWELLVENYQVLNQSNLDAARLDKLKHSSPKDLPPQFRYLQLRTPHYQNNIRTRSKIANLIRNTFIQNHDFVEVETPLLFKSTPEGAREFLVPTRKPNAFYALPQSPQQYKQLLMSSGITKYFQIAKCFRDEDLRADRQPEFTQVDLEMSFVSHSDQVGVVVEDVVHRVWKDIAKFPVYTINKNGNLEEISEFSTHKINFTKVPYIEALTKYGIDKPDLRSSLSLIDLSGFFTPLKNTNFPVLEACVLRDAFDPSKKFKVPKALSDSNSYSRRKPIVIPIKTQPDASEWYKNFVEKHLITPTSSFNESQLESTLNLHPGDILAFADRAELPYENPTPLGKFRQLAINEFPNKWKRMIELSNGDLTDNYCTKDMVVASWVVDFPLFAPTESGGSPSDEYPTYELSQLESNHHPFTMVKLEDYDLLETDPLKVRGEHYDLVINGVEVGGGSRRIHDADLQKYVFKHVLGIHHYNDLFGHLLHALSMGCPPHAGLALGFDRLCAMVVGSPNIRDVIAFPKNQSGVDPIVESPSSVPEKTLSEYFITTKN</sequence>
<feature type="domain" description="Aminoacyl-transfer RNA synthetases class-II family profile" evidence="7">
    <location>
        <begin position="191"/>
        <end position="656"/>
    </location>
</feature>
<dbReference type="GO" id="GO:0004815">
    <property type="term" value="F:aspartate-tRNA ligase activity"/>
    <property type="evidence" value="ECO:0007669"/>
    <property type="project" value="TreeGrafter"/>
</dbReference>
<dbReference type="PROSITE" id="PS50862">
    <property type="entry name" value="AA_TRNA_LIGASE_II"/>
    <property type="match status" value="1"/>
</dbReference>
<protein>
    <recommendedName>
        <fullName evidence="7">Aminoacyl-transfer RNA synthetases class-II family profile domain-containing protein</fullName>
    </recommendedName>
</protein>
<dbReference type="GeneID" id="18246217"/>
<keyword evidence="3" id="KW-0547">Nucleotide-binding</keyword>
<dbReference type="HAMAP" id="MF_00044">
    <property type="entry name" value="Asp_tRNA_synth_type1"/>
    <property type="match status" value="1"/>
</dbReference>
<evidence type="ECO:0000256" key="3">
    <source>
        <dbReference type="ARBA" id="ARBA00022741"/>
    </source>
</evidence>
<dbReference type="Pfam" id="PF01336">
    <property type="entry name" value="tRNA_anti-codon"/>
    <property type="match status" value="1"/>
</dbReference>
<evidence type="ECO:0000313" key="9">
    <source>
        <dbReference type="Proteomes" id="UP000000707"/>
    </source>
</evidence>
<dbReference type="SUPFAM" id="SSF55681">
    <property type="entry name" value="Class II aaRS and biotin synthetases"/>
    <property type="match status" value="1"/>
</dbReference>
<dbReference type="InterPro" id="IPR004524">
    <property type="entry name" value="Asp-tRNA-ligase_1"/>
</dbReference>
<dbReference type="GO" id="GO:0005524">
    <property type="term" value="F:ATP binding"/>
    <property type="evidence" value="ECO:0007669"/>
    <property type="project" value="UniProtKB-KW"/>
</dbReference>
<dbReference type="Gene3D" id="3.30.1360.30">
    <property type="entry name" value="GAD-like domain"/>
    <property type="match status" value="1"/>
</dbReference>
<dbReference type="Gene3D" id="3.30.930.10">
    <property type="entry name" value="Bira Bifunctional Protein, Domain 2"/>
    <property type="match status" value="1"/>
</dbReference>
<dbReference type="InterPro" id="IPR045864">
    <property type="entry name" value="aa-tRNA-synth_II/BPL/LPL"/>
</dbReference>
<dbReference type="Gene3D" id="2.40.50.140">
    <property type="entry name" value="Nucleic acid-binding proteins"/>
    <property type="match status" value="1"/>
</dbReference>
<dbReference type="GO" id="GO:0005739">
    <property type="term" value="C:mitochondrion"/>
    <property type="evidence" value="ECO:0007669"/>
    <property type="project" value="TreeGrafter"/>
</dbReference>
<dbReference type="HOGENOM" id="CLU_014330_4_1_1"/>
<dbReference type="NCBIfam" id="TIGR00459">
    <property type="entry name" value="aspS_bact"/>
    <property type="match status" value="1"/>
</dbReference>
<comment type="similarity">
    <text evidence="1">Belongs to the class-II aminoacyl-tRNA synthetase family. Type 1 subfamily.</text>
</comment>